<gene>
    <name evidence="1" type="ORF">CCR75_008005</name>
</gene>
<reference evidence="1 2" key="1">
    <citation type="journal article" date="2021" name="Genome Biol.">
        <title>AFLAP: assembly-free linkage analysis pipeline using k-mers from genome sequencing data.</title>
        <authorList>
            <person name="Fletcher K."/>
            <person name="Zhang L."/>
            <person name="Gil J."/>
            <person name="Han R."/>
            <person name="Cavanaugh K."/>
            <person name="Michelmore R."/>
        </authorList>
    </citation>
    <scope>NUCLEOTIDE SEQUENCE [LARGE SCALE GENOMIC DNA]</scope>
    <source>
        <strain evidence="1 2">SF5</strain>
    </source>
</reference>
<proteinExistence type="predicted"/>
<keyword evidence="2" id="KW-1185">Reference proteome</keyword>
<dbReference type="KEGG" id="blac:94351731"/>
<organism evidence="1 2">
    <name type="scientific">Bremia lactucae</name>
    <name type="common">Lettuce downy mildew</name>
    <dbReference type="NCBI Taxonomy" id="4779"/>
    <lineage>
        <taxon>Eukaryota</taxon>
        <taxon>Sar</taxon>
        <taxon>Stramenopiles</taxon>
        <taxon>Oomycota</taxon>
        <taxon>Peronosporomycetes</taxon>
        <taxon>Peronosporales</taxon>
        <taxon>Peronosporaceae</taxon>
        <taxon>Bremia</taxon>
    </lineage>
</organism>
<dbReference type="RefSeq" id="XP_067815862.1">
    <property type="nucleotide sequence ID" value="XM_067966060.1"/>
</dbReference>
<name>A0A976FGI1_BRELC</name>
<dbReference type="OrthoDB" id="162654at2759"/>
<evidence type="ECO:0000313" key="1">
    <source>
        <dbReference type="EMBL" id="TDH66363.1"/>
    </source>
</evidence>
<protein>
    <submittedName>
        <fullName evidence="1">Uncharacterized protein</fullName>
    </submittedName>
</protein>
<dbReference type="GeneID" id="94351731"/>
<accession>A0A976FGI1</accession>
<dbReference type="AlphaFoldDB" id="A0A976FGI1"/>
<dbReference type="Proteomes" id="UP000294530">
    <property type="component" value="Unassembled WGS sequence"/>
</dbReference>
<dbReference type="EMBL" id="SHOA02000008">
    <property type="protein sequence ID" value="TDH66363.1"/>
    <property type="molecule type" value="Genomic_DNA"/>
</dbReference>
<sequence length="198" mass="22356">MKRSRACNDLVALATEASAHRISTESSLRCAVDDWTPFVEGMPHRCKRSRAAVISGDEDSNEPALHEQHRLQCMVTINDVDLGSADAKLRSSSVTCLIDSLPLHRTSRENMLSRKKKQRLEEGIRCWSDLAVTDSMTIDQTTLRAKPHLTSTAVTPESRILRGLRLHRESRCINQRNKRQVQPFDMTSFIMLSISSKP</sequence>
<evidence type="ECO:0000313" key="2">
    <source>
        <dbReference type="Proteomes" id="UP000294530"/>
    </source>
</evidence>
<comment type="caution">
    <text evidence="1">The sequence shown here is derived from an EMBL/GenBank/DDBJ whole genome shotgun (WGS) entry which is preliminary data.</text>
</comment>